<feature type="compositionally biased region" description="Basic and acidic residues" evidence="4">
    <location>
        <begin position="255"/>
        <end position="284"/>
    </location>
</feature>
<dbReference type="Pfam" id="PF00318">
    <property type="entry name" value="Ribosomal_S2"/>
    <property type="match status" value="1"/>
</dbReference>
<dbReference type="EMBL" id="CAESAL010000008">
    <property type="protein sequence ID" value="CAB4333455.1"/>
    <property type="molecule type" value="Genomic_DNA"/>
</dbReference>
<sequence>MAPVVTMRQLLDSGVHFGHQTRRWNPKMKRFIHGERNGIYIIDLEQTLGRIETAYNFVRDLVADGGSILFVGTKKQAQDPVRNYAERCGMPYVNERWLGGMLTNFQTMSKRVAKMKDYQRMRDSGDFEAMPKKEALLISRELEKLERNLGGIRNMERLPSAIFVLDTKKEDIAVTEANKLGLPIVAVVDTNCDPDIITFVIPGNDDAIRSANLMARVISDAVEEGRFIASRKRGAVSPEGPAIVAERTPEEEEAHEAAQADARRQAAEAAAAREARIASERATAEEAITQTDPANETTQES</sequence>
<protein>
    <submittedName>
        <fullName evidence="6">Unannotated protein</fullName>
    </submittedName>
</protein>
<dbReference type="CDD" id="cd01425">
    <property type="entry name" value="RPS2"/>
    <property type="match status" value="1"/>
</dbReference>
<dbReference type="PRINTS" id="PR00395">
    <property type="entry name" value="RIBOSOMALS2"/>
</dbReference>
<keyword evidence="2" id="KW-0689">Ribosomal protein</keyword>
<evidence type="ECO:0000313" key="7">
    <source>
        <dbReference type="EMBL" id="CAB4586455.1"/>
    </source>
</evidence>
<dbReference type="SUPFAM" id="SSF52313">
    <property type="entry name" value="Ribosomal protein S2"/>
    <property type="match status" value="1"/>
</dbReference>
<dbReference type="EMBL" id="CAFBRD010000045">
    <property type="protein sequence ID" value="CAB5077115.1"/>
    <property type="molecule type" value="Genomic_DNA"/>
</dbReference>
<dbReference type="InterPro" id="IPR005706">
    <property type="entry name" value="Ribosomal_uS2_bac/mit/plastid"/>
</dbReference>
<dbReference type="EMBL" id="CAFAAD010000024">
    <property type="protein sequence ID" value="CAB4787109.1"/>
    <property type="molecule type" value="Genomic_DNA"/>
</dbReference>
<evidence type="ECO:0000313" key="11">
    <source>
        <dbReference type="EMBL" id="CAB4955640.1"/>
    </source>
</evidence>
<dbReference type="InterPro" id="IPR018130">
    <property type="entry name" value="Ribosomal_uS2_CS"/>
</dbReference>
<comment type="similarity">
    <text evidence="1">Belongs to the universal ribosomal protein uS2 family.</text>
</comment>
<gene>
    <name evidence="7" type="ORF">UFOPK1762_01037</name>
    <name evidence="8" type="ORF">UFOPK1906_00661</name>
    <name evidence="9" type="ORF">UFOPK2624_01310</name>
    <name evidence="10" type="ORF">UFOPK2969_00483</name>
    <name evidence="5" type="ORF">UFOPK3331_00393</name>
    <name evidence="11" type="ORF">UFOPK3785_01119</name>
    <name evidence="6" type="ORF">UFOPK4201_01719</name>
    <name evidence="12" type="ORF">UFOPK4371_00942</name>
</gene>
<dbReference type="NCBIfam" id="TIGR01011">
    <property type="entry name" value="rpsB_bact"/>
    <property type="match status" value="1"/>
</dbReference>
<dbReference type="EMBL" id="CAEZTY010000034">
    <property type="protein sequence ID" value="CAB4586455.1"/>
    <property type="molecule type" value="Genomic_DNA"/>
</dbReference>
<evidence type="ECO:0000313" key="5">
    <source>
        <dbReference type="EMBL" id="CAB4333455.1"/>
    </source>
</evidence>
<feature type="region of interest" description="Disordered" evidence="4">
    <location>
        <begin position="238"/>
        <end position="301"/>
    </location>
</feature>
<reference evidence="6" key="1">
    <citation type="submission" date="2020-05" db="EMBL/GenBank/DDBJ databases">
        <authorList>
            <person name="Chiriac C."/>
            <person name="Salcher M."/>
            <person name="Ghai R."/>
            <person name="Kavagutti S V."/>
        </authorList>
    </citation>
    <scope>NUCLEOTIDE SEQUENCE</scope>
</reference>
<evidence type="ECO:0000313" key="8">
    <source>
        <dbReference type="EMBL" id="CAB4619690.1"/>
    </source>
</evidence>
<dbReference type="Gene3D" id="3.40.50.10490">
    <property type="entry name" value="Glucose-6-phosphate isomerase like protein, domain 1"/>
    <property type="match status" value="1"/>
</dbReference>
<dbReference type="AlphaFoldDB" id="A0A6J6AR66"/>
<evidence type="ECO:0000256" key="3">
    <source>
        <dbReference type="ARBA" id="ARBA00023274"/>
    </source>
</evidence>
<evidence type="ECO:0000313" key="12">
    <source>
        <dbReference type="EMBL" id="CAB5077115.1"/>
    </source>
</evidence>
<name>A0A6J6AR66_9ZZZZ</name>
<proteinExistence type="inferred from homology"/>
<keyword evidence="3" id="KW-0687">Ribonucleoprotein</keyword>
<dbReference type="PROSITE" id="PS00962">
    <property type="entry name" value="RIBOSOMAL_S2_1"/>
    <property type="match status" value="1"/>
</dbReference>
<accession>A0A6J6AR66</accession>
<evidence type="ECO:0000256" key="2">
    <source>
        <dbReference type="ARBA" id="ARBA00022980"/>
    </source>
</evidence>
<dbReference type="HAMAP" id="MF_00291_B">
    <property type="entry name" value="Ribosomal_uS2_B"/>
    <property type="match status" value="1"/>
</dbReference>
<dbReference type="Gene3D" id="1.10.287.610">
    <property type="entry name" value="Helix hairpin bin"/>
    <property type="match status" value="1"/>
</dbReference>
<evidence type="ECO:0000313" key="6">
    <source>
        <dbReference type="EMBL" id="CAB4372672.1"/>
    </source>
</evidence>
<dbReference type="GO" id="GO:0003735">
    <property type="term" value="F:structural constituent of ribosome"/>
    <property type="evidence" value="ECO:0007669"/>
    <property type="project" value="InterPro"/>
</dbReference>
<dbReference type="PANTHER" id="PTHR12534:SF0">
    <property type="entry name" value="SMALL RIBOSOMAL SUBUNIT PROTEIN US2M"/>
    <property type="match status" value="1"/>
</dbReference>
<feature type="compositionally biased region" description="Polar residues" evidence="4">
    <location>
        <begin position="288"/>
        <end position="301"/>
    </location>
</feature>
<dbReference type="PANTHER" id="PTHR12534">
    <property type="entry name" value="30S RIBOSOMAL PROTEIN S2 PROKARYOTIC AND ORGANELLAR"/>
    <property type="match status" value="1"/>
</dbReference>
<dbReference type="EMBL" id="CAEUNJ010000095">
    <property type="protein sequence ID" value="CAB4372672.1"/>
    <property type="molecule type" value="Genomic_DNA"/>
</dbReference>
<dbReference type="PROSITE" id="PS00963">
    <property type="entry name" value="RIBOSOMAL_S2_2"/>
    <property type="match status" value="1"/>
</dbReference>
<dbReference type="EMBL" id="CAEZVC010000029">
    <property type="protein sequence ID" value="CAB4619690.1"/>
    <property type="molecule type" value="Genomic_DNA"/>
</dbReference>
<dbReference type="GO" id="GO:0006412">
    <property type="term" value="P:translation"/>
    <property type="evidence" value="ECO:0007669"/>
    <property type="project" value="InterPro"/>
</dbReference>
<evidence type="ECO:0000313" key="10">
    <source>
        <dbReference type="EMBL" id="CAB4787109.1"/>
    </source>
</evidence>
<evidence type="ECO:0000256" key="4">
    <source>
        <dbReference type="SAM" id="MobiDB-lite"/>
    </source>
</evidence>
<evidence type="ECO:0000313" key="9">
    <source>
        <dbReference type="EMBL" id="CAB4714623.1"/>
    </source>
</evidence>
<organism evidence="6">
    <name type="scientific">freshwater metagenome</name>
    <dbReference type="NCBI Taxonomy" id="449393"/>
    <lineage>
        <taxon>unclassified sequences</taxon>
        <taxon>metagenomes</taxon>
        <taxon>ecological metagenomes</taxon>
    </lineage>
</organism>
<dbReference type="GO" id="GO:0022627">
    <property type="term" value="C:cytosolic small ribosomal subunit"/>
    <property type="evidence" value="ECO:0007669"/>
    <property type="project" value="TreeGrafter"/>
</dbReference>
<dbReference type="EMBL" id="CAEZXY010000066">
    <property type="protein sequence ID" value="CAB4714623.1"/>
    <property type="molecule type" value="Genomic_DNA"/>
</dbReference>
<dbReference type="InterPro" id="IPR023591">
    <property type="entry name" value="Ribosomal_uS2_flav_dom_sf"/>
</dbReference>
<dbReference type="InterPro" id="IPR001865">
    <property type="entry name" value="Ribosomal_uS2"/>
</dbReference>
<evidence type="ECO:0000256" key="1">
    <source>
        <dbReference type="ARBA" id="ARBA00006242"/>
    </source>
</evidence>
<dbReference type="FunFam" id="1.10.287.610:FF:000001">
    <property type="entry name" value="30S ribosomal protein S2"/>
    <property type="match status" value="1"/>
</dbReference>
<dbReference type="EMBL" id="CAFBNJ010000056">
    <property type="protein sequence ID" value="CAB4955640.1"/>
    <property type="molecule type" value="Genomic_DNA"/>
</dbReference>